<reference evidence="8" key="1">
    <citation type="submission" date="2023-06" db="EMBL/GenBank/DDBJ databases">
        <title>Genome-scale phylogeny and comparative genomics of the fungal order Sordariales.</title>
        <authorList>
            <consortium name="Lawrence Berkeley National Laboratory"/>
            <person name="Hensen N."/>
            <person name="Bonometti L."/>
            <person name="Westerberg I."/>
            <person name="Brannstrom I.O."/>
            <person name="Guillou S."/>
            <person name="Cros-Aarteil S."/>
            <person name="Calhoun S."/>
            <person name="Haridas S."/>
            <person name="Kuo A."/>
            <person name="Mondo S."/>
            <person name="Pangilinan J."/>
            <person name="Riley R."/>
            <person name="Labutti K."/>
            <person name="Andreopoulos B."/>
            <person name="Lipzen A."/>
            <person name="Chen C."/>
            <person name="Yanf M."/>
            <person name="Daum C."/>
            <person name="Ng V."/>
            <person name="Clum A."/>
            <person name="Steindorff A."/>
            <person name="Ohm R."/>
            <person name="Martin F."/>
            <person name="Silar P."/>
            <person name="Natvig D."/>
            <person name="Lalanne C."/>
            <person name="Gautier V."/>
            <person name="Ament-Velasquez S.L."/>
            <person name="Kruys A."/>
            <person name="Hutchinson M.I."/>
            <person name="Powell A.J."/>
            <person name="Barry K."/>
            <person name="Miller A.N."/>
            <person name="Grigoriev I.V."/>
            <person name="Debuchy R."/>
            <person name="Gladieux P."/>
            <person name="Thoren M.H."/>
            <person name="Johannesson H."/>
        </authorList>
    </citation>
    <scope>NUCLEOTIDE SEQUENCE</scope>
    <source>
        <strain evidence="8">8032-3</strain>
    </source>
</reference>
<dbReference type="AlphaFoldDB" id="A0AAJ0CB12"/>
<organism evidence="8 9">
    <name type="scientific">Phialemonium atrogriseum</name>
    <dbReference type="NCBI Taxonomy" id="1093897"/>
    <lineage>
        <taxon>Eukaryota</taxon>
        <taxon>Fungi</taxon>
        <taxon>Dikarya</taxon>
        <taxon>Ascomycota</taxon>
        <taxon>Pezizomycotina</taxon>
        <taxon>Sordariomycetes</taxon>
        <taxon>Sordariomycetidae</taxon>
        <taxon>Cephalothecales</taxon>
        <taxon>Cephalothecaceae</taxon>
        <taxon>Phialemonium</taxon>
    </lineage>
</organism>
<sequence length="375" mass="41541">MAPDPSIQRFALSSLDPNWNLNSILPPRKRAPITFDQENEEAVLGGVASGIYNLEEVVALTDHRGFGLPATPNEPLDSDDEALVPSPYGRNQILQDQPSSDDGSSAYGGNEDDDDEMISEDMEQDLGEEEAEDQEDDDAISGEQAPGVFFDPAALGLKEINNLAHFGVSSHKPGNGVEELLSDDLDRYWQSDGQQPHFLTIHFLRRVEIRAIRFYVDYNQDESYTPTNIVFYAGTGHHDLTQFAEVPLVNPVGWQDVPIADCGGGTDGHSLCCWIVQVMIKENHQNGKDTHIRGLKIYALDEYAINGGVSTAVREMETNIDEAADRLMEQRLGGEEDDFQELLDTLDHAENATRYKPGDGGFSSVPDFMRDPELR</sequence>
<evidence type="ECO:0000313" key="9">
    <source>
        <dbReference type="Proteomes" id="UP001244011"/>
    </source>
</evidence>
<keyword evidence="5" id="KW-0131">Cell cycle</keyword>
<accession>A0AAJ0CB12</accession>
<keyword evidence="9" id="KW-1185">Reference proteome</keyword>
<feature type="compositionally biased region" description="Acidic residues" evidence="6">
    <location>
        <begin position="110"/>
        <end position="140"/>
    </location>
</feature>
<evidence type="ECO:0000256" key="3">
    <source>
        <dbReference type="ARBA" id="ARBA00022776"/>
    </source>
</evidence>
<evidence type="ECO:0000313" key="8">
    <source>
        <dbReference type="EMBL" id="KAK1772203.1"/>
    </source>
</evidence>
<feature type="domain" description="DOC" evidence="7">
    <location>
        <begin position="136"/>
        <end position="324"/>
    </location>
</feature>
<dbReference type="GeneID" id="85305801"/>
<evidence type="ECO:0000259" key="7">
    <source>
        <dbReference type="PROSITE" id="PS51284"/>
    </source>
</evidence>
<name>A0AAJ0CB12_9PEZI</name>
<evidence type="ECO:0000256" key="4">
    <source>
        <dbReference type="ARBA" id="ARBA00022786"/>
    </source>
</evidence>
<dbReference type="SUPFAM" id="SSF49785">
    <property type="entry name" value="Galactose-binding domain-like"/>
    <property type="match status" value="1"/>
</dbReference>
<evidence type="ECO:0000256" key="6">
    <source>
        <dbReference type="SAM" id="MobiDB-lite"/>
    </source>
</evidence>
<feature type="compositionally biased region" description="Polar residues" evidence="6">
    <location>
        <begin position="92"/>
        <end position="103"/>
    </location>
</feature>
<comment type="similarity">
    <text evidence="1">Belongs to the APC10 family.</text>
</comment>
<dbReference type="RefSeq" id="XP_060288416.1">
    <property type="nucleotide sequence ID" value="XM_060422614.1"/>
</dbReference>
<dbReference type="Gene3D" id="2.60.120.260">
    <property type="entry name" value="Galactose-binding domain-like"/>
    <property type="match status" value="1"/>
</dbReference>
<dbReference type="GO" id="GO:0005680">
    <property type="term" value="C:anaphase-promoting complex"/>
    <property type="evidence" value="ECO:0007669"/>
    <property type="project" value="InterPro"/>
</dbReference>
<dbReference type="PROSITE" id="PS51284">
    <property type="entry name" value="DOC"/>
    <property type="match status" value="1"/>
</dbReference>
<dbReference type="EMBL" id="MU838997">
    <property type="protein sequence ID" value="KAK1772203.1"/>
    <property type="molecule type" value="Genomic_DNA"/>
</dbReference>
<dbReference type="PANTHER" id="PTHR12936:SF0">
    <property type="entry name" value="ANAPHASE-PROMOTING COMPLEX SUBUNIT 10"/>
    <property type="match status" value="1"/>
</dbReference>
<dbReference type="InterPro" id="IPR008979">
    <property type="entry name" value="Galactose-bd-like_sf"/>
</dbReference>
<evidence type="ECO:0000256" key="5">
    <source>
        <dbReference type="ARBA" id="ARBA00023306"/>
    </source>
</evidence>
<dbReference type="GO" id="GO:0070979">
    <property type="term" value="P:protein K11-linked ubiquitination"/>
    <property type="evidence" value="ECO:0007669"/>
    <property type="project" value="TreeGrafter"/>
</dbReference>
<dbReference type="GO" id="GO:0031145">
    <property type="term" value="P:anaphase-promoting complex-dependent catabolic process"/>
    <property type="evidence" value="ECO:0007669"/>
    <property type="project" value="InterPro"/>
</dbReference>
<keyword evidence="3" id="KW-0498">Mitosis</keyword>
<dbReference type="SMART" id="SM01337">
    <property type="entry name" value="APC10"/>
    <property type="match status" value="1"/>
</dbReference>
<comment type="caution">
    <text evidence="8">The sequence shown here is derived from an EMBL/GenBank/DDBJ whole genome shotgun (WGS) entry which is preliminary data.</text>
</comment>
<gene>
    <name evidence="8" type="ORF">QBC33DRAFT_2033</name>
</gene>
<dbReference type="Pfam" id="PF03256">
    <property type="entry name" value="ANAPC10"/>
    <property type="match status" value="1"/>
</dbReference>
<evidence type="ECO:0000256" key="1">
    <source>
        <dbReference type="ARBA" id="ARBA00006762"/>
    </source>
</evidence>
<dbReference type="CDD" id="cd08366">
    <property type="entry name" value="APC10"/>
    <property type="match status" value="1"/>
</dbReference>
<proteinExistence type="inferred from homology"/>
<dbReference type="InterPro" id="IPR016901">
    <property type="entry name" value="APC10/Doc1"/>
</dbReference>
<dbReference type="GO" id="GO:0051301">
    <property type="term" value="P:cell division"/>
    <property type="evidence" value="ECO:0007669"/>
    <property type="project" value="UniProtKB-KW"/>
</dbReference>
<keyword evidence="4" id="KW-0833">Ubl conjugation pathway</keyword>
<protein>
    <submittedName>
        <fullName evidence="8">Galactose-binding like protein</fullName>
    </submittedName>
</protein>
<feature type="region of interest" description="Disordered" evidence="6">
    <location>
        <begin position="69"/>
        <end position="145"/>
    </location>
</feature>
<dbReference type="InterPro" id="IPR004939">
    <property type="entry name" value="APC_su10/DOC_dom"/>
</dbReference>
<dbReference type="Proteomes" id="UP001244011">
    <property type="component" value="Unassembled WGS sequence"/>
</dbReference>
<feature type="region of interest" description="Disordered" evidence="6">
    <location>
        <begin position="352"/>
        <end position="375"/>
    </location>
</feature>
<dbReference type="PANTHER" id="PTHR12936">
    <property type="entry name" value="ANAPHASE-PROMOTING COMPLEX 10"/>
    <property type="match status" value="1"/>
</dbReference>
<keyword evidence="2" id="KW-0132">Cell division</keyword>
<evidence type="ECO:0000256" key="2">
    <source>
        <dbReference type="ARBA" id="ARBA00022618"/>
    </source>
</evidence>